<feature type="coiled-coil region" evidence="5">
    <location>
        <begin position="575"/>
        <end position="602"/>
    </location>
</feature>
<dbReference type="Proteomes" id="UP000095280">
    <property type="component" value="Unplaced"/>
</dbReference>
<keyword evidence="4" id="KW-0206">Cytoskeleton</keyword>
<feature type="region of interest" description="Disordered" evidence="6">
    <location>
        <begin position="548"/>
        <end position="570"/>
    </location>
</feature>
<feature type="region of interest" description="Disordered" evidence="6">
    <location>
        <begin position="374"/>
        <end position="470"/>
    </location>
</feature>
<evidence type="ECO:0000256" key="6">
    <source>
        <dbReference type="SAM" id="MobiDB-lite"/>
    </source>
</evidence>
<dbReference type="PANTHER" id="PTHR21608:SF7">
    <property type="entry name" value="KINESIN-LIKE PROTEIN CG14535"/>
    <property type="match status" value="1"/>
</dbReference>
<feature type="domain" description="Kinesin motor" evidence="7">
    <location>
        <begin position="84"/>
        <end position="348"/>
    </location>
</feature>
<dbReference type="PANTHER" id="PTHR21608">
    <property type="entry name" value="KINESIN-LIKE PROTEIN CG14535"/>
    <property type="match status" value="1"/>
</dbReference>
<dbReference type="InterPro" id="IPR036961">
    <property type="entry name" value="Kinesin_motor_dom_sf"/>
</dbReference>
<feature type="compositionally biased region" description="Polar residues" evidence="6">
    <location>
        <begin position="98"/>
        <end position="108"/>
    </location>
</feature>
<evidence type="ECO:0000256" key="2">
    <source>
        <dbReference type="ARBA" id="ARBA00022741"/>
    </source>
</evidence>
<dbReference type="GO" id="GO:0005856">
    <property type="term" value="C:cytoskeleton"/>
    <property type="evidence" value="ECO:0007669"/>
    <property type="project" value="UniProtKB-SubCell"/>
</dbReference>
<evidence type="ECO:0000259" key="7">
    <source>
        <dbReference type="SMART" id="SM00129"/>
    </source>
</evidence>
<dbReference type="SUPFAM" id="SSF52540">
    <property type="entry name" value="P-loop containing nucleoside triphosphate hydrolases"/>
    <property type="match status" value="1"/>
</dbReference>
<feature type="compositionally biased region" description="Polar residues" evidence="6">
    <location>
        <begin position="670"/>
        <end position="698"/>
    </location>
</feature>
<sequence length="698" mass="74030">SARRPPNPQRFQGRSGGQANAQRATGAPVYGGPVEGGAAVAALPAFAGAAAAEVLQNDVYRAAVNEGDYQSGRNYDGAGHHGNGSSMSVDSRRRQVTVPESQLLQSGHRSSRGPRLFTFDSVFTDADSATDLCGGRAARPSADRAEWLRRMRAGARPPGTRSPGRPTVSISAVELRGGSSDATLRDLLTGRALGDARPSELPAESAELAGRILDAALARRDVAGSPSGESVGDSHLVVTLWLHQRGGGHGGVGGGGGGSRLQLLDLRPGRRSLAGLAAALLALAGGQRRPQRQSQVFRLLADCLAGGRGRACLVAPVSTRPAWLPESLLLLQFAARLRRLRLHRAAAAAARSANVEGDDNEGDKDDCGALQSRRFQSEDADETSSERSCDTVIFLGPRPPAAQPRLPPQELWIDGPKAGPSLAPPQESPQESPPRQQRPHPTKRDAVTQSDEADLLEVKQEGSKPNARRRASNLMLLSRWRPSLRDRNSIGDVGAAVSSAAQVAVEAAAGGSGGSSGYESTLRDSGLECRQIAAEAKAGLATGTAIPRASRCRSAPPTQPLSSSRDSEAERCIRREKAAELLRQQEQLLVELRRAKQLLMAREGSWRVELPVSRSMHPESRGYLKSLARETAVLQRRVAACKSRLMLVTCFDARPTASRSSATNKDHRSVSQPSKPSTATTDPCPQPSNDYRSVSTAV</sequence>
<keyword evidence="2" id="KW-0547">Nucleotide-binding</keyword>
<evidence type="ECO:0000313" key="9">
    <source>
        <dbReference type="WBParaSite" id="maker-unitig_18020-snap-gene-0.2-mRNA-1"/>
    </source>
</evidence>
<dbReference type="WBParaSite" id="maker-unitig_18020-snap-gene-0.2-mRNA-1">
    <property type="protein sequence ID" value="maker-unitig_18020-snap-gene-0.2-mRNA-1"/>
    <property type="gene ID" value="maker-unitig_18020-snap-gene-0.2"/>
</dbReference>
<feature type="region of interest" description="Disordered" evidence="6">
    <location>
        <begin position="1"/>
        <end position="34"/>
    </location>
</feature>
<proteinExistence type="predicted"/>
<keyword evidence="8" id="KW-1185">Reference proteome</keyword>
<evidence type="ECO:0000313" key="8">
    <source>
        <dbReference type="Proteomes" id="UP000095280"/>
    </source>
</evidence>
<dbReference type="InterPro" id="IPR027417">
    <property type="entry name" value="P-loop_NTPase"/>
</dbReference>
<dbReference type="AlphaFoldDB" id="A0A1I8F4J1"/>
<evidence type="ECO:0000256" key="3">
    <source>
        <dbReference type="ARBA" id="ARBA00022840"/>
    </source>
</evidence>
<dbReference type="InterPro" id="IPR001752">
    <property type="entry name" value="Kinesin_motor_dom"/>
</dbReference>
<evidence type="ECO:0000256" key="4">
    <source>
        <dbReference type="ARBA" id="ARBA00023212"/>
    </source>
</evidence>
<comment type="subcellular location">
    <subcellularLocation>
        <location evidence="1">Cytoplasm</location>
        <location evidence="1">Cytoskeleton</location>
    </subcellularLocation>
</comment>
<keyword evidence="3" id="KW-0067">ATP-binding</keyword>
<dbReference type="GO" id="GO:0005524">
    <property type="term" value="F:ATP binding"/>
    <property type="evidence" value="ECO:0007669"/>
    <property type="project" value="UniProtKB-KW"/>
</dbReference>
<accession>A0A1I8F4J1</accession>
<dbReference type="GO" id="GO:0008017">
    <property type="term" value="F:microtubule binding"/>
    <property type="evidence" value="ECO:0007669"/>
    <property type="project" value="InterPro"/>
</dbReference>
<feature type="region of interest" description="Disordered" evidence="6">
    <location>
        <begin position="656"/>
        <end position="698"/>
    </location>
</feature>
<feature type="compositionally biased region" description="Pro residues" evidence="6">
    <location>
        <begin position="397"/>
        <end position="407"/>
    </location>
</feature>
<feature type="region of interest" description="Disordered" evidence="6">
    <location>
        <begin position="349"/>
        <end position="368"/>
    </location>
</feature>
<evidence type="ECO:0000256" key="5">
    <source>
        <dbReference type="SAM" id="Coils"/>
    </source>
</evidence>
<feature type="compositionally biased region" description="Polar residues" evidence="6">
    <location>
        <begin position="9"/>
        <end position="23"/>
    </location>
</feature>
<dbReference type="SMART" id="SM00129">
    <property type="entry name" value="KISc"/>
    <property type="match status" value="1"/>
</dbReference>
<name>A0A1I8F4J1_9PLAT</name>
<reference evidence="9" key="1">
    <citation type="submission" date="2016-11" db="UniProtKB">
        <authorList>
            <consortium name="WormBaseParasite"/>
        </authorList>
    </citation>
    <scope>IDENTIFICATION</scope>
</reference>
<keyword evidence="5" id="KW-0175">Coiled coil</keyword>
<keyword evidence="4" id="KW-0963">Cytoplasm</keyword>
<dbReference type="GO" id="GO:0007018">
    <property type="term" value="P:microtubule-based movement"/>
    <property type="evidence" value="ECO:0007669"/>
    <property type="project" value="InterPro"/>
</dbReference>
<organism evidence="8 9">
    <name type="scientific">Macrostomum lignano</name>
    <dbReference type="NCBI Taxonomy" id="282301"/>
    <lineage>
        <taxon>Eukaryota</taxon>
        <taxon>Metazoa</taxon>
        <taxon>Spiralia</taxon>
        <taxon>Lophotrochozoa</taxon>
        <taxon>Platyhelminthes</taxon>
        <taxon>Rhabditophora</taxon>
        <taxon>Macrostomorpha</taxon>
        <taxon>Macrostomida</taxon>
        <taxon>Macrostomidae</taxon>
        <taxon>Macrostomum</taxon>
    </lineage>
</organism>
<feature type="region of interest" description="Disordered" evidence="6">
    <location>
        <begin position="71"/>
        <end position="112"/>
    </location>
</feature>
<dbReference type="Gene3D" id="3.40.850.10">
    <property type="entry name" value="Kinesin motor domain"/>
    <property type="match status" value="1"/>
</dbReference>
<dbReference type="InterPro" id="IPR027640">
    <property type="entry name" value="Kinesin-like_fam"/>
</dbReference>
<evidence type="ECO:0000256" key="1">
    <source>
        <dbReference type="ARBA" id="ARBA00004245"/>
    </source>
</evidence>
<protein>
    <submittedName>
        <fullName evidence="9">Kinesin motor domain-containing protein</fullName>
    </submittedName>
</protein>
<dbReference type="GO" id="GO:0003777">
    <property type="term" value="F:microtubule motor activity"/>
    <property type="evidence" value="ECO:0007669"/>
    <property type="project" value="InterPro"/>
</dbReference>